<reference evidence="2" key="2">
    <citation type="submission" date="2023-05" db="EMBL/GenBank/DDBJ databases">
        <authorList>
            <consortium name="Lawrence Berkeley National Laboratory"/>
            <person name="Steindorff A."/>
            <person name="Hensen N."/>
            <person name="Bonometti L."/>
            <person name="Westerberg I."/>
            <person name="Brannstrom I.O."/>
            <person name="Guillou S."/>
            <person name="Cros-Aarteil S."/>
            <person name="Calhoun S."/>
            <person name="Haridas S."/>
            <person name="Kuo A."/>
            <person name="Mondo S."/>
            <person name="Pangilinan J."/>
            <person name="Riley R."/>
            <person name="Labutti K."/>
            <person name="Andreopoulos B."/>
            <person name="Lipzen A."/>
            <person name="Chen C."/>
            <person name="Yanf M."/>
            <person name="Daum C."/>
            <person name="Ng V."/>
            <person name="Clum A."/>
            <person name="Ohm R."/>
            <person name="Martin F."/>
            <person name="Silar P."/>
            <person name="Natvig D."/>
            <person name="Lalanne C."/>
            <person name="Gautier V."/>
            <person name="Ament-Velasquez S.L."/>
            <person name="Kruys A."/>
            <person name="Hutchinson M.I."/>
            <person name="Powell A.J."/>
            <person name="Barry K."/>
            <person name="Miller A.N."/>
            <person name="Grigoriev I.V."/>
            <person name="Debuchy R."/>
            <person name="Gladieux P."/>
            <person name="Thoren M.H."/>
            <person name="Johannesson H."/>
        </authorList>
    </citation>
    <scope>NUCLEOTIDE SEQUENCE</scope>
    <source>
        <strain evidence="2">CBS 141.50</strain>
    </source>
</reference>
<evidence type="ECO:0000256" key="1">
    <source>
        <dbReference type="SAM" id="SignalP"/>
    </source>
</evidence>
<reference evidence="2" key="1">
    <citation type="journal article" date="2023" name="Mol. Phylogenet. Evol.">
        <title>Genome-scale phylogeny and comparative genomics of the fungal order Sordariales.</title>
        <authorList>
            <person name="Hensen N."/>
            <person name="Bonometti L."/>
            <person name="Westerberg I."/>
            <person name="Brannstrom I.O."/>
            <person name="Guillou S."/>
            <person name="Cros-Aarteil S."/>
            <person name="Calhoun S."/>
            <person name="Haridas S."/>
            <person name="Kuo A."/>
            <person name="Mondo S."/>
            <person name="Pangilinan J."/>
            <person name="Riley R."/>
            <person name="LaButti K."/>
            <person name="Andreopoulos B."/>
            <person name="Lipzen A."/>
            <person name="Chen C."/>
            <person name="Yan M."/>
            <person name="Daum C."/>
            <person name="Ng V."/>
            <person name="Clum A."/>
            <person name="Steindorff A."/>
            <person name="Ohm R.A."/>
            <person name="Martin F."/>
            <person name="Silar P."/>
            <person name="Natvig D.O."/>
            <person name="Lalanne C."/>
            <person name="Gautier V."/>
            <person name="Ament-Velasquez S.L."/>
            <person name="Kruys A."/>
            <person name="Hutchinson M.I."/>
            <person name="Powell A.J."/>
            <person name="Barry K."/>
            <person name="Miller A.N."/>
            <person name="Grigoriev I.V."/>
            <person name="Debuchy R."/>
            <person name="Gladieux P."/>
            <person name="Hiltunen Thoren M."/>
            <person name="Johannesson H."/>
        </authorList>
    </citation>
    <scope>NUCLEOTIDE SEQUENCE</scope>
    <source>
        <strain evidence="2">CBS 141.50</strain>
    </source>
</reference>
<feature type="signal peptide" evidence="1">
    <location>
        <begin position="1"/>
        <end position="21"/>
    </location>
</feature>
<proteinExistence type="predicted"/>
<keyword evidence="1" id="KW-0732">Signal</keyword>
<dbReference type="RefSeq" id="XP_062636459.1">
    <property type="nucleotide sequence ID" value="XM_062780967.1"/>
</dbReference>
<dbReference type="Proteomes" id="UP001302676">
    <property type="component" value="Unassembled WGS sequence"/>
</dbReference>
<dbReference type="AlphaFoldDB" id="A0AAN6V1E0"/>
<dbReference type="GeneID" id="87817580"/>
<keyword evidence="3" id="KW-1185">Reference proteome</keyword>
<accession>A0AAN6V1E0</accession>
<comment type="caution">
    <text evidence="2">The sequence shown here is derived from an EMBL/GenBank/DDBJ whole genome shotgun (WGS) entry which is preliminary data.</text>
</comment>
<name>A0AAN6V1E0_9PEZI</name>
<evidence type="ECO:0000313" key="3">
    <source>
        <dbReference type="Proteomes" id="UP001302676"/>
    </source>
</evidence>
<dbReference type="EMBL" id="MU853590">
    <property type="protein sequence ID" value="KAK4143088.1"/>
    <property type="molecule type" value="Genomic_DNA"/>
</dbReference>
<gene>
    <name evidence="2" type="ORF">C8A04DRAFT_29316</name>
</gene>
<evidence type="ECO:0000313" key="2">
    <source>
        <dbReference type="EMBL" id="KAK4143088.1"/>
    </source>
</evidence>
<protein>
    <submittedName>
        <fullName evidence="2">Uncharacterized protein</fullName>
    </submittedName>
</protein>
<feature type="chain" id="PRO_5043037305" evidence="1">
    <location>
        <begin position="22"/>
        <end position="311"/>
    </location>
</feature>
<organism evidence="2 3">
    <name type="scientific">Dichotomopilus funicola</name>
    <dbReference type="NCBI Taxonomy" id="1934379"/>
    <lineage>
        <taxon>Eukaryota</taxon>
        <taxon>Fungi</taxon>
        <taxon>Dikarya</taxon>
        <taxon>Ascomycota</taxon>
        <taxon>Pezizomycotina</taxon>
        <taxon>Sordariomycetes</taxon>
        <taxon>Sordariomycetidae</taxon>
        <taxon>Sordariales</taxon>
        <taxon>Chaetomiaceae</taxon>
        <taxon>Dichotomopilus</taxon>
    </lineage>
</organism>
<sequence length="311" mass="32255">MRVHAWLCLALGGLAVALGEGQSLANDDEQYLVENEHLGAFGLGDRHPIHKSECTDWVGVEVIVMVDFIDDCPLNPEDLLGQQTATRCVSTLSRSICATPTPERPYYPCVFGTLSSSELVTVTVTSCTADTNPTQTLTLQMCCTCSATVYTTAVSGYTAGAPCHDCTPYSSLSSSISSVSPESSCTTDDDMTTTTTTTVTAATTVLAHTETTTTTTFLSASPSESESGCPCAGISTTTSTSTGTSTSSGYWPTGGTTYTTSYSTTTLGAPYETTTEGAPFTGGGMQQIQQGVGGGAWMGIVGWVVVGVWGL</sequence>